<dbReference type="Gramene" id="RZC52211">
    <property type="protein sequence ID" value="RZC52211"/>
    <property type="gene ID" value="C5167_020635"/>
</dbReference>
<proteinExistence type="predicted"/>
<protein>
    <submittedName>
        <fullName evidence="1">Uncharacterized protein</fullName>
    </submittedName>
</protein>
<dbReference type="AlphaFoldDB" id="A0A4Y7IWT6"/>
<evidence type="ECO:0000313" key="2">
    <source>
        <dbReference type="Proteomes" id="UP000316621"/>
    </source>
</evidence>
<sequence>MDQEQELMSLLFNGKMESVLNNPCLFLPRYFPPEFLSSQPLNLHNGVFQIDARDDWGNSYQCHKIATDMKCRSECRKWETNNCEKLKVYTLTQVIFVGTEDYHQVKKLPITTVAAEEILMSKVTILFIKHVDYAKSMLFALDLESHGHWSDTMVSSNGSDFWVEV</sequence>
<organism evidence="1 2">
    <name type="scientific">Papaver somniferum</name>
    <name type="common">Opium poppy</name>
    <dbReference type="NCBI Taxonomy" id="3469"/>
    <lineage>
        <taxon>Eukaryota</taxon>
        <taxon>Viridiplantae</taxon>
        <taxon>Streptophyta</taxon>
        <taxon>Embryophyta</taxon>
        <taxon>Tracheophyta</taxon>
        <taxon>Spermatophyta</taxon>
        <taxon>Magnoliopsida</taxon>
        <taxon>Ranunculales</taxon>
        <taxon>Papaveraceae</taxon>
        <taxon>Papaveroideae</taxon>
        <taxon>Papaver</taxon>
    </lineage>
</organism>
<name>A0A4Y7IWT6_PAPSO</name>
<reference evidence="1 2" key="1">
    <citation type="journal article" date="2018" name="Science">
        <title>The opium poppy genome and morphinan production.</title>
        <authorList>
            <person name="Guo L."/>
            <person name="Winzer T."/>
            <person name="Yang X."/>
            <person name="Li Y."/>
            <person name="Ning Z."/>
            <person name="He Z."/>
            <person name="Teodor R."/>
            <person name="Lu Y."/>
            <person name="Bowser T.A."/>
            <person name="Graham I.A."/>
            <person name="Ye K."/>
        </authorList>
    </citation>
    <scope>NUCLEOTIDE SEQUENCE [LARGE SCALE GENOMIC DNA]</scope>
    <source>
        <strain evidence="2">cv. HN1</strain>
        <tissue evidence="1">Leaves</tissue>
    </source>
</reference>
<evidence type="ECO:0000313" key="1">
    <source>
        <dbReference type="EMBL" id="RZC52211.1"/>
    </source>
</evidence>
<dbReference type="Proteomes" id="UP000316621">
    <property type="component" value="Chromosome 2"/>
</dbReference>
<accession>A0A4Y7IWT6</accession>
<dbReference type="EMBL" id="CM010716">
    <property type="protein sequence ID" value="RZC52211.1"/>
    <property type="molecule type" value="Genomic_DNA"/>
</dbReference>
<gene>
    <name evidence="1" type="ORF">C5167_020635</name>
</gene>
<keyword evidence="2" id="KW-1185">Reference proteome</keyword>